<keyword evidence="4" id="KW-0732">Signal</keyword>
<evidence type="ECO:0000259" key="5">
    <source>
        <dbReference type="Pfam" id="PF00182"/>
    </source>
</evidence>
<dbReference type="InterPro" id="IPR023346">
    <property type="entry name" value="Lysozyme-like_dom_sf"/>
</dbReference>
<dbReference type="PRINTS" id="PR01217">
    <property type="entry name" value="PRICHEXTENSN"/>
</dbReference>
<evidence type="ECO:0000313" key="6">
    <source>
        <dbReference type="EMBL" id="MCE2596896.1"/>
    </source>
</evidence>
<comment type="caution">
    <text evidence="6">The sequence shown here is derived from an EMBL/GenBank/DDBJ whole genome shotgun (WGS) entry which is preliminary data.</text>
</comment>
<feature type="compositionally biased region" description="Pro residues" evidence="3">
    <location>
        <begin position="81"/>
        <end position="110"/>
    </location>
</feature>
<gene>
    <name evidence="6" type="ORF">K6Y31_19155</name>
</gene>
<evidence type="ECO:0000313" key="7">
    <source>
        <dbReference type="Proteomes" id="UP001201273"/>
    </source>
</evidence>
<dbReference type="CDD" id="cd00325">
    <property type="entry name" value="chitinase_GH19"/>
    <property type="match status" value="1"/>
</dbReference>
<dbReference type="InterPro" id="IPR000726">
    <property type="entry name" value="Glyco_hydro_19_cat"/>
</dbReference>
<feature type="chain" id="PRO_5046661936" evidence="4">
    <location>
        <begin position="22"/>
        <end position="682"/>
    </location>
</feature>
<dbReference type="Gene3D" id="1.10.530.10">
    <property type="match status" value="1"/>
</dbReference>
<keyword evidence="2" id="KW-1015">Disulfide bond</keyword>
<dbReference type="SUPFAM" id="SSF53955">
    <property type="entry name" value="Lysozyme-like"/>
    <property type="match status" value="1"/>
</dbReference>
<protein>
    <submittedName>
        <fullName evidence="6">Chitinase</fullName>
    </submittedName>
</protein>
<dbReference type="Pfam" id="PF00182">
    <property type="entry name" value="Glyco_hydro_19"/>
    <property type="match status" value="1"/>
</dbReference>
<proteinExistence type="predicted"/>
<dbReference type="Gene3D" id="3.30.20.10">
    <property type="entry name" value="Endochitinase, domain 2"/>
    <property type="match status" value="1"/>
</dbReference>
<name>A0ABS8WCX5_9GAMM</name>
<feature type="region of interest" description="Disordered" evidence="3">
    <location>
        <begin position="172"/>
        <end position="198"/>
    </location>
</feature>
<evidence type="ECO:0000256" key="3">
    <source>
        <dbReference type="SAM" id="MobiDB-lite"/>
    </source>
</evidence>
<sequence length="682" mass="74778">MSMKLSLIAALVMGVSAQAQAATPTTWQPGKTKVSNGDLVIYKDACYVAKNNPGSWETPTATSTWFWTAASCGDVQPTIAPTPKPTPVVTPVPTTQPTPVVTPEPTPVVTPVPTGEPSNIIKWIPGKTKVANGDLVMFNQSCYVAKNNPGTWENPRSGSWFWDEASCGDVTPTPTPTAEVTPEPTPTPTPEITPTPTKEPELCGDNWVYGYHFSGCGPQNELVLCSNVLGVKACIETPEDSQAIANAQSAYDVEFWAATKYNLPLPPKPTPIPTPVPTIAPTPTPTPTPVDPNELTVLEDGKGGYLIPRAQLEARETALTSSALFDLVRADTQTLDNELVEAVVPLRAANPDNVRRAEAIVSEADWEFLFPIRHENYTYQRFLQAIAKFPAFCRTYEDGRDSDDICKRSLVTMFAHFVQETGAHAPNWEGAKGNPEWRQGLYYVREMYKSETDTTGPYNKCTGWAGERWPCQNKSYFGRGAKQLSWNYNYGPFSEAMFGDKMVLLKNPELVADTWLNLASAVFFYVYPQPPKPSMLHVIDGTWQPNAADKAAGIEHGFGSTIQIINGAFECGKGSTTNQAKARIAYYKEIANYLNLDITGEKLDCADMKAFDTSGSGALQVYWDKDWGWDANTPGNHSFKCKLAGYQTAYSAWGKGDYEICVEDIFNVQATDEFGEVIPEGK</sequence>
<keyword evidence="1" id="KW-0611">Plant defense</keyword>
<evidence type="ECO:0000256" key="1">
    <source>
        <dbReference type="ARBA" id="ARBA00022821"/>
    </source>
</evidence>
<evidence type="ECO:0000256" key="4">
    <source>
        <dbReference type="SAM" id="SignalP"/>
    </source>
</evidence>
<dbReference type="PANTHER" id="PTHR22595">
    <property type="entry name" value="CHITINASE-RELATED"/>
    <property type="match status" value="1"/>
</dbReference>
<accession>A0ABS8WCX5</accession>
<feature type="domain" description="Glycoside hydrolase family 19 catalytic" evidence="5">
    <location>
        <begin position="375"/>
        <end position="605"/>
    </location>
</feature>
<reference evidence="6 7" key="1">
    <citation type="journal article" date="2022" name="Environ. Microbiol. Rep.">
        <title>Eco-phylogenetic analyses reveal divergent evolution of vitamin B12 metabolism in the marine bacterial family 'Psychromonadaceae'.</title>
        <authorList>
            <person name="Jin X."/>
            <person name="Yang Y."/>
            <person name="Cao H."/>
            <person name="Gao B."/>
            <person name="Zhao Z."/>
        </authorList>
    </citation>
    <scope>NUCLEOTIDE SEQUENCE [LARGE SCALE GENOMIC DNA]</scope>
    <source>
        <strain evidence="6 7">MKS20</strain>
    </source>
</reference>
<dbReference type="EMBL" id="JAIMJA010000027">
    <property type="protein sequence ID" value="MCE2596896.1"/>
    <property type="molecule type" value="Genomic_DNA"/>
</dbReference>
<evidence type="ECO:0000256" key="2">
    <source>
        <dbReference type="ARBA" id="ARBA00023157"/>
    </source>
</evidence>
<organism evidence="6 7">
    <name type="scientific">Motilimonas cestriensis</name>
    <dbReference type="NCBI Taxonomy" id="2742685"/>
    <lineage>
        <taxon>Bacteria</taxon>
        <taxon>Pseudomonadati</taxon>
        <taxon>Pseudomonadota</taxon>
        <taxon>Gammaproteobacteria</taxon>
        <taxon>Alteromonadales</taxon>
        <taxon>Alteromonadales genera incertae sedis</taxon>
        <taxon>Motilimonas</taxon>
    </lineage>
</organism>
<feature type="signal peptide" evidence="4">
    <location>
        <begin position="1"/>
        <end position="21"/>
    </location>
</feature>
<dbReference type="RefSeq" id="WP_282560212.1">
    <property type="nucleotide sequence ID" value="NZ_JAIMJA010000027.1"/>
</dbReference>
<feature type="compositionally biased region" description="Pro residues" evidence="3">
    <location>
        <begin position="183"/>
        <end position="193"/>
    </location>
</feature>
<dbReference type="Proteomes" id="UP001201273">
    <property type="component" value="Unassembled WGS sequence"/>
</dbReference>
<keyword evidence="7" id="KW-1185">Reference proteome</keyword>
<feature type="region of interest" description="Disordered" evidence="3">
    <location>
        <begin position="81"/>
        <end position="113"/>
    </location>
</feature>
<dbReference type="PANTHER" id="PTHR22595:SF79">
    <property type="entry name" value="CHITINASE 12"/>
    <property type="match status" value="1"/>
</dbReference>